<sequence>MKGALAMVYAGLWIMAALIFFLTISEVAL</sequence>
<name>Q9ZX23_BPMT4</name>
<keyword evidence="1" id="KW-1133">Transmembrane helix</keyword>
<accession>Q9ZX23</accession>
<keyword evidence="3" id="KW-1185">Reference proteome</keyword>
<organismHost>
    <name type="scientific">Mycobacterium</name>
    <dbReference type="NCBI Taxonomy" id="1763"/>
</organismHost>
<gene>
    <name evidence="2" type="primary">56</name>
    <name evidence="2" type="ORF">TM4_56</name>
</gene>
<dbReference type="EMBL" id="AF068845">
    <property type="protein sequence ID" value="AAD17622.1"/>
    <property type="molecule type" value="Genomic_DNA"/>
</dbReference>
<protein>
    <submittedName>
        <fullName evidence="2">Uncharacterized protein</fullName>
    </submittedName>
</protein>
<evidence type="ECO:0000313" key="3">
    <source>
        <dbReference type="Proteomes" id="UP000002133"/>
    </source>
</evidence>
<keyword evidence="1" id="KW-0812">Transmembrane</keyword>
<proteinExistence type="predicted"/>
<dbReference type="RefSeq" id="NP_569790.1">
    <property type="nucleotide sequence ID" value="NC_003387.1"/>
</dbReference>
<feature type="transmembrane region" description="Helical" evidence="1">
    <location>
        <begin position="6"/>
        <end position="24"/>
    </location>
</feature>
<evidence type="ECO:0000256" key="1">
    <source>
        <dbReference type="SAM" id="Phobius"/>
    </source>
</evidence>
<keyword evidence="1" id="KW-0472">Membrane</keyword>
<organism evidence="2 3">
    <name type="scientific">Mycobacterium phage TM4</name>
    <name type="common">Mycobacteriophage TM4</name>
    <dbReference type="NCBI Taxonomy" id="88870"/>
    <lineage>
        <taxon>Viruses</taxon>
        <taxon>Duplodnaviria</taxon>
        <taxon>Heunggongvirae</taxon>
        <taxon>Uroviricota</taxon>
        <taxon>Caudoviricetes</taxon>
        <taxon>Weiservirinae</taxon>
        <taxon>Timquatrovirus</taxon>
        <taxon>Timquatrovirus TM4</taxon>
        <taxon>Mycobacterium virus TM4</taxon>
    </lineage>
</organism>
<evidence type="ECO:0000313" key="2">
    <source>
        <dbReference type="EMBL" id="AAD17622.1"/>
    </source>
</evidence>
<dbReference type="Proteomes" id="UP000002133">
    <property type="component" value="Segment"/>
</dbReference>
<reference evidence="2 3" key="1">
    <citation type="journal article" date="1998" name="Tuber. Lung Dis.">
        <title>Mycobacteriophage TM4: genome structure and gene expression.</title>
        <authorList>
            <person name="Ford M.E."/>
            <person name="Stenstrom C."/>
            <person name="Hendrix R.W."/>
            <person name="Hatfull G.F."/>
        </authorList>
    </citation>
    <scope>NUCLEOTIDE SEQUENCE</scope>
</reference>
<dbReference type="KEGG" id="vg:932256"/>